<proteinExistence type="predicted"/>
<name>A0A6J5R2B3_9CAUD</name>
<evidence type="ECO:0000256" key="1">
    <source>
        <dbReference type="SAM" id="MobiDB-lite"/>
    </source>
</evidence>
<evidence type="ECO:0000313" key="8">
    <source>
        <dbReference type="EMBL" id="CAB4200320.1"/>
    </source>
</evidence>
<evidence type="ECO:0000313" key="5">
    <source>
        <dbReference type="EMBL" id="CAB4177720.1"/>
    </source>
</evidence>
<protein>
    <recommendedName>
        <fullName evidence="12">Resolvase, N-terminal</fullName>
    </recommendedName>
</protein>
<evidence type="ECO:0000313" key="2">
    <source>
        <dbReference type="EMBL" id="CAB4146646.1"/>
    </source>
</evidence>
<dbReference type="EMBL" id="LR797060">
    <property type="protein sequence ID" value="CAB4184102.1"/>
    <property type="molecule type" value="Genomic_DNA"/>
</dbReference>
<evidence type="ECO:0000313" key="9">
    <source>
        <dbReference type="EMBL" id="CAB4214247.1"/>
    </source>
</evidence>
<organism evidence="7">
    <name type="scientific">uncultured Caudovirales phage</name>
    <dbReference type="NCBI Taxonomy" id="2100421"/>
    <lineage>
        <taxon>Viruses</taxon>
        <taxon>Duplodnaviria</taxon>
        <taxon>Heunggongvirae</taxon>
        <taxon>Uroviricota</taxon>
        <taxon>Caudoviricetes</taxon>
        <taxon>Peduoviridae</taxon>
        <taxon>Maltschvirus</taxon>
        <taxon>Maltschvirus maltsch</taxon>
    </lineage>
</organism>
<evidence type="ECO:0000313" key="7">
    <source>
        <dbReference type="EMBL" id="CAB4187671.1"/>
    </source>
</evidence>
<gene>
    <name evidence="5" type="ORF">UFOVP1006_39</name>
    <name evidence="6" type="ORF">UFOVP1096_41</name>
    <name evidence="7" type="ORF">UFOVP1157_46</name>
    <name evidence="8" type="ORF">UFOVP1347_36</name>
    <name evidence="9" type="ORF">UFOVP1455_32</name>
    <name evidence="11" type="ORF">UFOVP1543_32</name>
    <name evidence="10" type="ORF">UFOVP1606_10</name>
    <name evidence="2" type="ORF">UFOVP497_49</name>
    <name evidence="3" type="ORF">UFOVP834_25</name>
    <name evidence="4" type="ORF">UFOVP922_46</name>
</gene>
<feature type="region of interest" description="Disordered" evidence="1">
    <location>
        <begin position="210"/>
        <end position="234"/>
    </location>
</feature>
<sequence length="234" mass="25873">MLSGKPISRTQTRAYIRSIPGLPATKQRQMAEDAGCKPIFEFGTSKTGRDVRADWLDSLRAGDIAWLPSILCLVLPPEARTKRLRPVSDLGAVLAELCSRGVVIYDARADLQSVDLADPENLMVPRRWADHVRWAMDRASQGERSRASMIRAIKKANAKREPGIVTRWKAKAKAGELKAARMIWTSTLFTSDVEAAAALPEDLAKLSGPTLRRILGRRRPGDKRAGGRPRKVGR</sequence>
<dbReference type="EMBL" id="LR798397">
    <property type="protein sequence ID" value="CAB5229124.1"/>
    <property type="molecule type" value="Genomic_DNA"/>
</dbReference>
<reference evidence="7" key="1">
    <citation type="submission" date="2020-05" db="EMBL/GenBank/DDBJ databases">
        <authorList>
            <person name="Chiriac C."/>
            <person name="Salcher M."/>
            <person name="Ghai R."/>
            <person name="Kavagutti S V."/>
        </authorList>
    </citation>
    <scope>NUCLEOTIDE SEQUENCE</scope>
</reference>
<evidence type="ECO:0000313" key="11">
    <source>
        <dbReference type="EMBL" id="CAB5229124.1"/>
    </source>
</evidence>
<dbReference type="EMBL" id="LR797405">
    <property type="protein sequence ID" value="CAB4214247.1"/>
    <property type="molecule type" value="Genomic_DNA"/>
</dbReference>
<dbReference type="EMBL" id="LR796881">
    <property type="protein sequence ID" value="CAB4172389.1"/>
    <property type="molecule type" value="Genomic_DNA"/>
</dbReference>
<dbReference type="EMBL" id="LR796763">
    <property type="protein sequence ID" value="CAB4164390.1"/>
    <property type="molecule type" value="Genomic_DNA"/>
</dbReference>
<evidence type="ECO:0000313" key="10">
    <source>
        <dbReference type="EMBL" id="CAB4218186.1"/>
    </source>
</evidence>
<evidence type="ECO:0008006" key="12">
    <source>
        <dbReference type="Google" id="ProtNLM"/>
    </source>
</evidence>
<dbReference type="EMBL" id="LR797307">
    <property type="protein sequence ID" value="CAB4200320.1"/>
    <property type="molecule type" value="Genomic_DNA"/>
</dbReference>
<dbReference type="EMBL" id="LR796953">
    <property type="protein sequence ID" value="CAB4177720.1"/>
    <property type="molecule type" value="Genomic_DNA"/>
</dbReference>
<accession>A0A6J5R2B3</accession>
<dbReference type="EMBL" id="LR797463">
    <property type="protein sequence ID" value="CAB4218186.1"/>
    <property type="molecule type" value="Genomic_DNA"/>
</dbReference>
<feature type="compositionally biased region" description="Basic residues" evidence="1">
    <location>
        <begin position="214"/>
        <end position="234"/>
    </location>
</feature>
<evidence type="ECO:0000313" key="4">
    <source>
        <dbReference type="EMBL" id="CAB4172389.1"/>
    </source>
</evidence>
<evidence type="ECO:0000313" key="3">
    <source>
        <dbReference type="EMBL" id="CAB4164390.1"/>
    </source>
</evidence>
<evidence type="ECO:0000313" key="6">
    <source>
        <dbReference type="EMBL" id="CAB4184102.1"/>
    </source>
</evidence>
<dbReference type="EMBL" id="LR796470">
    <property type="protein sequence ID" value="CAB4146646.1"/>
    <property type="molecule type" value="Genomic_DNA"/>
</dbReference>
<dbReference type="EMBL" id="LR797102">
    <property type="protein sequence ID" value="CAB4187671.1"/>
    <property type="molecule type" value="Genomic_DNA"/>
</dbReference>